<proteinExistence type="predicted"/>
<dbReference type="GO" id="GO:0032021">
    <property type="term" value="C:NELF complex"/>
    <property type="evidence" value="ECO:0007669"/>
    <property type="project" value="TreeGrafter"/>
</dbReference>
<gene>
    <name evidence="1" type="primary">ORF54996</name>
</gene>
<dbReference type="InterPro" id="IPR052828">
    <property type="entry name" value="NELF-A_domain"/>
</dbReference>
<feature type="non-terminal residue" evidence="1">
    <location>
        <position position="1"/>
    </location>
</feature>
<organism evidence="1">
    <name type="scientific">Arion vulgaris</name>
    <dbReference type="NCBI Taxonomy" id="1028688"/>
    <lineage>
        <taxon>Eukaryota</taxon>
        <taxon>Metazoa</taxon>
        <taxon>Spiralia</taxon>
        <taxon>Lophotrochozoa</taxon>
        <taxon>Mollusca</taxon>
        <taxon>Gastropoda</taxon>
        <taxon>Heterobranchia</taxon>
        <taxon>Euthyneura</taxon>
        <taxon>Panpulmonata</taxon>
        <taxon>Eupulmonata</taxon>
        <taxon>Stylommatophora</taxon>
        <taxon>Helicina</taxon>
        <taxon>Arionoidea</taxon>
        <taxon>Arionidae</taxon>
        <taxon>Arion</taxon>
    </lineage>
</organism>
<protein>
    <recommendedName>
        <fullName evidence="2">HDAg domain-containing protein</fullName>
    </recommendedName>
</protein>
<accession>A0A0B6ZA22</accession>
<dbReference type="AlphaFoldDB" id="A0A0B6ZA22"/>
<dbReference type="GO" id="GO:0034244">
    <property type="term" value="P:negative regulation of transcription elongation by RNA polymerase II"/>
    <property type="evidence" value="ECO:0007669"/>
    <property type="project" value="TreeGrafter"/>
</dbReference>
<dbReference type="PANTHER" id="PTHR13328:SF4">
    <property type="entry name" value="NEGATIVE ELONGATION FACTOR A"/>
    <property type="match status" value="1"/>
</dbReference>
<evidence type="ECO:0000313" key="1">
    <source>
        <dbReference type="EMBL" id="CEK65429.1"/>
    </source>
</evidence>
<sequence length="201" mass="22263">QNLSLQLKQQLLQQSENGQLSVPQSIPMMTPILIAQKLTSTANLVTTQAGTALLTPSVLPTAIVRPQQTMFVQQVAKIAQPQIMTVTQTPVESSAPVQATAVRKNLSLSKEQMTEAQEMFKASNKVSRPEKALILGFMAGSRDNPCPQQGNVLNIKLSEKEEIVELSDGSKIIKYEDTYFQMNYITGEWKRFQKVREVAVS</sequence>
<reference evidence="1" key="1">
    <citation type="submission" date="2014-12" db="EMBL/GenBank/DDBJ databases">
        <title>Insight into the proteome of Arion vulgaris.</title>
        <authorList>
            <person name="Aradska J."/>
            <person name="Bulat T."/>
            <person name="Smidak R."/>
            <person name="Sarate P."/>
            <person name="Gangsoo J."/>
            <person name="Sialana F."/>
            <person name="Bilban M."/>
            <person name="Lubec G."/>
        </authorList>
    </citation>
    <scope>NUCLEOTIDE SEQUENCE</scope>
    <source>
        <tissue evidence="1">Skin</tissue>
    </source>
</reference>
<evidence type="ECO:0008006" key="2">
    <source>
        <dbReference type="Google" id="ProtNLM"/>
    </source>
</evidence>
<dbReference type="EMBL" id="HACG01018564">
    <property type="protein sequence ID" value="CEK65429.1"/>
    <property type="molecule type" value="Transcribed_RNA"/>
</dbReference>
<dbReference type="PANTHER" id="PTHR13328">
    <property type="entry name" value="NEGATIVE ELONGATION FACTOR A NELF-A"/>
    <property type="match status" value="1"/>
</dbReference>
<name>A0A0B6ZA22_9EUPU</name>